<gene>
    <name evidence="14" type="ordered locus">Clocel_1958</name>
</gene>
<dbReference type="HOGENOM" id="CLU_015869_1_2_9"/>
<dbReference type="Pfam" id="PF08245">
    <property type="entry name" value="Mur_ligase_M"/>
    <property type="match status" value="1"/>
</dbReference>
<dbReference type="InterPro" id="IPR036565">
    <property type="entry name" value="Mur-like_cat_sf"/>
</dbReference>
<accession>D9SLX1</accession>
<evidence type="ECO:0000256" key="9">
    <source>
        <dbReference type="ARBA" id="ARBA00030592"/>
    </source>
</evidence>
<dbReference type="eggNOG" id="COG0285">
    <property type="taxonomic scope" value="Bacteria"/>
</dbReference>
<evidence type="ECO:0000256" key="4">
    <source>
        <dbReference type="ARBA" id="ARBA00022598"/>
    </source>
</evidence>
<dbReference type="SUPFAM" id="SSF53623">
    <property type="entry name" value="MurD-like peptide ligases, catalytic domain"/>
    <property type="match status" value="1"/>
</dbReference>
<dbReference type="Gene3D" id="3.40.1190.10">
    <property type="entry name" value="Mur-like, catalytic domain"/>
    <property type="match status" value="1"/>
</dbReference>
<dbReference type="EMBL" id="CP002160">
    <property type="protein sequence ID" value="ADL51702.1"/>
    <property type="molecule type" value="Genomic_DNA"/>
</dbReference>
<dbReference type="PROSITE" id="PS01011">
    <property type="entry name" value="FOLYLPOLYGLU_SYNT_1"/>
    <property type="match status" value="1"/>
</dbReference>
<dbReference type="PROSITE" id="PS01012">
    <property type="entry name" value="FOLYLPOLYGLU_SYNT_2"/>
    <property type="match status" value="1"/>
</dbReference>
<evidence type="ECO:0000256" key="11">
    <source>
        <dbReference type="PIRNR" id="PIRNR001563"/>
    </source>
</evidence>
<evidence type="ECO:0000256" key="10">
    <source>
        <dbReference type="ARBA" id="ARBA00047493"/>
    </source>
</evidence>
<keyword evidence="15" id="KW-1185">Reference proteome</keyword>
<protein>
    <recommendedName>
        <fullName evidence="3">tetrahydrofolate synthase</fullName>
        <ecNumber evidence="3">6.3.2.17</ecNumber>
    </recommendedName>
    <alternativeName>
        <fullName evidence="9">Tetrahydrofolylpolyglutamate synthase</fullName>
    </alternativeName>
</protein>
<reference evidence="14 15" key="1">
    <citation type="submission" date="2010-08" db="EMBL/GenBank/DDBJ databases">
        <title>Complete sequence of Clostridium cellulovorans 743B.</title>
        <authorList>
            <consortium name="US DOE Joint Genome Institute"/>
            <person name="Lucas S."/>
            <person name="Copeland A."/>
            <person name="Lapidus A."/>
            <person name="Cheng J.-F."/>
            <person name="Bruce D."/>
            <person name="Goodwin L."/>
            <person name="Pitluck S."/>
            <person name="Chertkov O."/>
            <person name="Detter J.C."/>
            <person name="Han C."/>
            <person name="Tapia R."/>
            <person name="Land M."/>
            <person name="Hauser L."/>
            <person name="Chang Y.-J."/>
            <person name="Jeffries C."/>
            <person name="Kyrpides N."/>
            <person name="Ivanova N."/>
            <person name="Mikhailova N."/>
            <person name="Hemme C.L."/>
            <person name="Woyke T."/>
        </authorList>
    </citation>
    <scope>NUCLEOTIDE SEQUENCE [LARGE SCALE GENOMIC DNA]</scope>
    <source>
        <strain evidence="15">ATCC 35296 / DSM 3052 / OCM 3 / 743B</strain>
    </source>
</reference>
<evidence type="ECO:0000256" key="5">
    <source>
        <dbReference type="ARBA" id="ARBA00022723"/>
    </source>
</evidence>
<evidence type="ECO:0000259" key="13">
    <source>
        <dbReference type="Pfam" id="PF08245"/>
    </source>
</evidence>
<dbReference type="GO" id="GO:0005737">
    <property type="term" value="C:cytoplasm"/>
    <property type="evidence" value="ECO:0007669"/>
    <property type="project" value="TreeGrafter"/>
</dbReference>
<dbReference type="GO" id="GO:0046872">
    <property type="term" value="F:metal ion binding"/>
    <property type="evidence" value="ECO:0007669"/>
    <property type="project" value="UniProtKB-KW"/>
</dbReference>
<dbReference type="GO" id="GO:0004326">
    <property type="term" value="F:tetrahydrofolylpolyglutamate synthase activity"/>
    <property type="evidence" value="ECO:0007669"/>
    <property type="project" value="UniProtKB-EC"/>
</dbReference>
<dbReference type="PANTHER" id="PTHR11136">
    <property type="entry name" value="FOLYLPOLYGLUTAMATE SYNTHASE-RELATED"/>
    <property type="match status" value="1"/>
</dbReference>
<feature type="domain" description="Mur ligase central" evidence="13">
    <location>
        <begin position="44"/>
        <end position="272"/>
    </location>
</feature>
<comment type="similarity">
    <text evidence="2 11">Belongs to the folylpolyglutamate synthase family.</text>
</comment>
<dbReference type="NCBIfam" id="TIGR01499">
    <property type="entry name" value="folC"/>
    <property type="match status" value="1"/>
</dbReference>
<dbReference type="PANTHER" id="PTHR11136:SF0">
    <property type="entry name" value="DIHYDROFOLATE SYNTHETASE-RELATED"/>
    <property type="match status" value="1"/>
</dbReference>
<dbReference type="InterPro" id="IPR036615">
    <property type="entry name" value="Mur_ligase_C_dom_sf"/>
</dbReference>
<dbReference type="KEGG" id="ccb:Clocel_1958"/>
<evidence type="ECO:0000313" key="14">
    <source>
        <dbReference type="EMBL" id="ADL51702.1"/>
    </source>
</evidence>
<sequence length="430" mass="48400">MNYQETMDYIHNTAKFVVNLGLSRVERLLELLGNPHKNIKAIHIAGTNGKGSTTAMITNILVASGYKVGMYTSPFLEEFEERIQINNCNIPKERLCQVVSFVKDAAKVMLEEGYEQPTEFEIITATMFKYFYEEKVDLAVIEVGLGGRFDATNVINPILSIIASISLDHMHVLGDTIEKIAFEKAGIIKESIPLIVYPQKASVLQVIKAVAEEKEAPMTIVKEDAAKFRKVNKINDTLTQEIEINTYKDNYIVDLKLLGTHQLLNTSVVVTACEKLKEQGYNLTKESISAGLKTVVWKGRMEIMNNNPITVIDGAHNIDAIIRLKESVEKYFSYKNIILILGILADKQVDNMVNVIAKDAKKIITVTPNSERAELGEDLLKIVKKVNDNCQYEENYQEALRKAREYAEAEDIILISGSLYMIGDMRKLLK</sequence>
<keyword evidence="6 11" id="KW-0547">Nucleotide-binding</keyword>
<dbReference type="AlphaFoldDB" id="D9SLX1"/>
<dbReference type="EC" id="6.3.2.17" evidence="3"/>
<evidence type="ECO:0000256" key="7">
    <source>
        <dbReference type="ARBA" id="ARBA00022840"/>
    </source>
</evidence>
<organism evidence="14 15">
    <name type="scientific">Clostridium cellulovorans (strain ATCC 35296 / DSM 3052 / OCM 3 / 743B)</name>
    <dbReference type="NCBI Taxonomy" id="573061"/>
    <lineage>
        <taxon>Bacteria</taxon>
        <taxon>Bacillati</taxon>
        <taxon>Bacillota</taxon>
        <taxon>Clostridia</taxon>
        <taxon>Eubacteriales</taxon>
        <taxon>Clostridiaceae</taxon>
        <taxon>Clostridium</taxon>
    </lineage>
</organism>
<keyword evidence="8" id="KW-0460">Magnesium</keyword>
<dbReference type="PIRSF" id="PIRSF001563">
    <property type="entry name" value="Folylpolyglu_synth"/>
    <property type="match status" value="1"/>
</dbReference>
<evidence type="ECO:0000256" key="2">
    <source>
        <dbReference type="ARBA" id="ARBA00008276"/>
    </source>
</evidence>
<comment type="cofactor">
    <cofactor evidence="1">
        <name>Mg(2+)</name>
        <dbReference type="ChEBI" id="CHEBI:18420"/>
    </cofactor>
</comment>
<keyword evidence="7 11" id="KW-0067">ATP-binding</keyword>
<feature type="domain" description="Mur ligase C-terminal" evidence="12">
    <location>
        <begin position="299"/>
        <end position="418"/>
    </location>
</feature>
<dbReference type="STRING" id="573061.Clocel_1958"/>
<dbReference type="InterPro" id="IPR004101">
    <property type="entry name" value="Mur_ligase_C"/>
</dbReference>
<dbReference type="InterPro" id="IPR013221">
    <property type="entry name" value="Mur_ligase_cen"/>
</dbReference>
<dbReference type="GO" id="GO:0005524">
    <property type="term" value="F:ATP binding"/>
    <property type="evidence" value="ECO:0007669"/>
    <property type="project" value="UniProtKB-KW"/>
</dbReference>
<evidence type="ECO:0000256" key="8">
    <source>
        <dbReference type="ARBA" id="ARBA00022842"/>
    </source>
</evidence>
<evidence type="ECO:0000259" key="12">
    <source>
        <dbReference type="Pfam" id="PF02875"/>
    </source>
</evidence>
<evidence type="ECO:0000256" key="1">
    <source>
        <dbReference type="ARBA" id="ARBA00001946"/>
    </source>
</evidence>
<name>D9SLX1_CLOC7</name>
<dbReference type="SUPFAM" id="SSF53244">
    <property type="entry name" value="MurD-like peptide ligases, peptide-binding domain"/>
    <property type="match status" value="1"/>
</dbReference>
<keyword evidence="4 11" id="KW-0436">Ligase</keyword>
<dbReference type="Proteomes" id="UP000002730">
    <property type="component" value="Chromosome"/>
</dbReference>
<dbReference type="Gene3D" id="3.90.190.20">
    <property type="entry name" value="Mur ligase, C-terminal domain"/>
    <property type="match status" value="1"/>
</dbReference>
<dbReference type="InterPro" id="IPR001645">
    <property type="entry name" value="Folylpolyglutamate_synth"/>
</dbReference>
<dbReference type="GO" id="GO:0008841">
    <property type="term" value="F:dihydrofolate synthase activity"/>
    <property type="evidence" value="ECO:0007669"/>
    <property type="project" value="TreeGrafter"/>
</dbReference>
<dbReference type="FunFam" id="3.40.1190.10:FF:000011">
    <property type="entry name" value="Folylpolyglutamate synthase/dihydrofolate synthase"/>
    <property type="match status" value="1"/>
</dbReference>
<evidence type="ECO:0000256" key="6">
    <source>
        <dbReference type="ARBA" id="ARBA00022741"/>
    </source>
</evidence>
<evidence type="ECO:0000313" key="15">
    <source>
        <dbReference type="Proteomes" id="UP000002730"/>
    </source>
</evidence>
<dbReference type="RefSeq" id="WP_010077077.1">
    <property type="nucleotide sequence ID" value="NC_014393.1"/>
</dbReference>
<keyword evidence="5" id="KW-0479">Metal-binding</keyword>
<dbReference type="OrthoDB" id="9809356at2"/>
<comment type="catalytic activity">
    <reaction evidence="10">
        <text>(6S)-5,6,7,8-tetrahydrofolyl-(gamma-L-Glu)(n) + L-glutamate + ATP = (6S)-5,6,7,8-tetrahydrofolyl-(gamma-L-Glu)(n+1) + ADP + phosphate + H(+)</text>
        <dbReference type="Rhea" id="RHEA:10580"/>
        <dbReference type="Rhea" id="RHEA-COMP:14738"/>
        <dbReference type="Rhea" id="RHEA-COMP:14740"/>
        <dbReference type="ChEBI" id="CHEBI:15378"/>
        <dbReference type="ChEBI" id="CHEBI:29985"/>
        <dbReference type="ChEBI" id="CHEBI:30616"/>
        <dbReference type="ChEBI" id="CHEBI:43474"/>
        <dbReference type="ChEBI" id="CHEBI:141005"/>
        <dbReference type="ChEBI" id="CHEBI:456216"/>
        <dbReference type="EC" id="6.3.2.17"/>
    </reaction>
</comment>
<dbReference type="InterPro" id="IPR018109">
    <property type="entry name" value="Folylpolyglutamate_synth_CS"/>
</dbReference>
<evidence type="ECO:0000256" key="3">
    <source>
        <dbReference type="ARBA" id="ARBA00013025"/>
    </source>
</evidence>
<dbReference type="Pfam" id="PF02875">
    <property type="entry name" value="Mur_ligase_C"/>
    <property type="match status" value="1"/>
</dbReference>
<proteinExistence type="inferred from homology"/>